<reference evidence="2 3" key="1">
    <citation type="submission" date="2022-04" db="EMBL/GenBank/DDBJ databases">
        <authorList>
            <person name="Ra J.-S."/>
            <person name="Kim S.-B."/>
        </authorList>
    </citation>
    <scope>NUCLEOTIDE SEQUENCE [LARGE SCALE GENOMIC DNA]</scope>
    <source>
        <strain evidence="2 3">MMS21-Er5</strain>
    </source>
</reference>
<evidence type="ECO:0000313" key="2">
    <source>
        <dbReference type="EMBL" id="UPZ18025.1"/>
    </source>
</evidence>
<keyword evidence="1" id="KW-0732">Signal</keyword>
<dbReference type="PROSITE" id="PS51257">
    <property type="entry name" value="PROKAR_LIPOPROTEIN"/>
    <property type="match status" value="1"/>
</dbReference>
<name>A0ABY4M268_9FLAO</name>
<sequence>MKSLLLMSMTAILLLSCSADQDYNSEIESTSVPQTHEKAIYALNTMNPFEETGINFFNDFDFYVSKNGYPTSNEQLINQVLFLIDKRVNNKQSGKSIITITPELILLILANPEEKLVEIIDNSDLSIAVKANLNLFIADLISKQQDDYDEVYDHIVTYESAIVVDSLLEEDEKDTILKVSSISRYSLYAEARKRDPDWQTSVTNRPSGDFLKKNQMTFINLAVLLNVIK</sequence>
<dbReference type="Proteomes" id="UP000829998">
    <property type="component" value="Chromosome"/>
</dbReference>
<accession>A0ABY4M268</accession>
<organism evidence="2 3">
    <name type="scientific">Flavobacterium humidisoli</name>
    <dbReference type="NCBI Taxonomy" id="2937442"/>
    <lineage>
        <taxon>Bacteria</taxon>
        <taxon>Pseudomonadati</taxon>
        <taxon>Bacteroidota</taxon>
        <taxon>Flavobacteriia</taxon>
        <taxon>Flavobacteriales</taxon>
        <taxon>Flavobacteriaceae</taxon>
        <taxon>Flavobacterium</taxon>
    </lineage>
</organism>
<feature type="chain" id="PRO_5046053869" description="Fasciclin domain-containing protein" evidence="1">
    <location>
        <begin position="22"/>
        <end position="229"/>
    </location>
</feature>
<evidence type="ECO:0008006" key="4">
    <source>
        <dbReference type="Google" id="ProtNLM"/>
    </source>
</evidence>
<keyword evidence="3" id="KW-1185">Reference proteome</keyword>
<evidence type="ECO:0000256" key="1">
    <source>
        <dbReference type="SAM" id="SignalP"/>
    </source>
</evidence>
<dbReference type="RefSeq" id="WP_248729963.1">
    <property type="nucleotide sequence ID" value="NZ_CP096829.1"/>
</dbReference>
<protein>
    <recommendedName>
        <fullName evidence="4">Fasciclin domain-containing protein</fullName>
    </recommendedName>
</protein>
<evidence type="ECO:0000313" key="3">
    <source>
        <dbReference type="Proteomes" id="UP000829998"/>
    </source>
</evidence>
<gene>
    <name evidence="2" type="ORF">M0M44_11920</name>
</gene>
<dbReference type="EMBL" id="CP096829">
    <property type="protein sequence ID" value="UPZ18025.1"/>
    <property type="molecule type" value="Genomic_DNA"/>
</dbReference>
<proteinExistence type="predicted"/>
<feature type="signal peptide" evidence="1">
    <location>
        <begin position="1"/>
        <end position="21"/>
    </location>
</feature>